<dbReference type="EMBL" id="CP051672">
    <property type="protein sequence ID" value="QJE28426.1"/>
    <property type="molecule type" value="Genomic_DNA"/>
</dbReference>
<evidence type="ECO:0000313" key="3">
    <source>
        <dbReference type="EMBL" id="QJE28426.1"/>
    </source>
</evidence>
<evidence type="ECO:0000256" key="1">
    <source>
        <dbReference type="SAM" id="Phobius"/>
    </source>
</evidence>
<keyword evidence="1" id="KW-1133">Transmembrane helix</keyword>
<dbReference type="Proteomes" id="UP000501982">
    <property type="component" value="Chromosome"/>
</dbReference>
<reference evidence="3 4" key="1">
    <citation type="submission" date="2020-04" db="EMBL/GenBank/DDBJ databases">
        <title>Complete Genomes and Methylome analysis of CBBP consortium that reverse antibiotic-induced susceptibility to vancomycin-resistant Enterococcus faecium infection.</title>
        <authorList>
            <person name="Fomenkov A."/>
            <person name="Zhang Z."/>
            <person name="Pamer E."/>
            <person name="Roberts R.J."/>
        </authorList>
    </citation>
    <scope>NUCLEOTIDE SEQUENCE [LARGE SCALE GENOMIC DNA]</scope>
    <source>
        <strain evidence="4">CBBP</strain>
    </source>
</reference>
<organism evidence="3 4">
    <name type="scientific">Parabacteroides distasonis</name>
    <dbReference type="NCBI Taxonomy" id="823"/>
    <lineage>
        <taxon>Bacteria</taxon>
        <taxon>Pseudomonadati</taxon>
        <taxon>Bacteroidota</taxon>
        <taxon>Bacteroidia</taxon>
        <taxon>Bacteroidales</taxon>
        <taxon>Tannerellaceae</taxon>
        <taxon>Parabacteroides</taxon>
    </lineage>
</organism>
<dbReference type="InterPro" id="IPR052942">
    <property type="entry name" value="LPS_cholinephosphotransferase"/>
</dbReference>
<gene>
    <name evidence="3" type="ORF">HHO38_08800</name>
</gene>
<dbReference type="GO" id="GO:0009100">
    <property type="term" value="P:glycoprotein metabolic process"/>
    <property type="evidence" value="ECO:0007669"/>
    <property type="project" value="UniProtKB-ARBA"/>
</dbReference>
<sequence>MKKHHALDLNKLARTTNVFYELSSEESKNLKSCLYSMFVDIKRICDKHNLILMLSGGSALGAVRHKGFIPWDDDIDLMMPRDDYDKFIDLFEKELGEKYYLSTPRSKNRALSFFAQVVKKNTIMRNIGDSEGMSSGICVDIHPIEYASDNYMCRCFEAFRSILLRGIACCVRIYKSENKELFIEMTKKSRVDLVLYRIYYLVGFLFSFKSKYFWFYLFDKYTSSKKRTSYMTIPAGRAFYWGELLPTNVFLPPSSGVFEGMEVYLPNDVNSYLFNLYGNYMEIPPEEERERHFYLDFDLGPDYK</sequence>
<feature type="domain" description="LicD/FKTN/FKRP nucleotidyltransferase" evidence="2">
    <location>
        <begin position="45"/>
        <end position="278"/>
    </location>
</feature>
<accession>A0A7L5EAI0</accession>
<keyword evidence="1" id="KW-0472">Membrane</keyword>
<feature type="transmembrane region" description="Helical" evidence="1">
    <location>
        <begin position="198"/>
        <end position="218"/>
    </location>
</feature>
<dbReference type="PANTHER" id="PTHR43404:SF2">
    <property type="entry name" value="LIPOPOLYSACCHARIDE CHOLINEPHOSPHOTRANSFERASE LICD"/>
    <property type="match status" value="1"/>
</dbReference>
<dbReference type="Pfam" id="PF04991">
    <property type="entry name" value="LicD"/>
    <property type="match status" value="1"/>
</dbReference>
<dbReference type="AlphaFoldDB" id="A0A7L5EAI0"/>
<dbReference type="InterPro" id="IPR007074">
    <property type="entry name" value="LicD/FKTN/FKRP_NTP_transf"/>
</dbReference>
<dbReference type="RefSeq" id="WP_170105579.1">
    <property type="nucleotide sequence ID" value="NZ_CP051672.1"/>
</dbReference>
<dbReference type="PANTHER" id="PTHR43404">
    <property type="entry name" value="LIPOPOLYSACCHARIDE CHOLINEPHOSPHOTRANSFERASE LICD"/>
    <property type="match status" value="1"/>
</dbReference>
<proteinExistence type="predicted"/>
<evidence type="ECO:0000259" key="2">
    <source>
        <dbReference type="Pfam" id="PF04991"/>
    </source>
</evidence>
<name>A0A7L5EAI0_PARDI</name>
<protein>
    <submittedName>
        <fullName evidence="3">LicD family protein</fullName>
    </submittedName>
</protein>
<evidence type="ECO:0000313" key="4">
    <source>
        <dbReference type="Proteomes" id="UP000501982"/>
    </source>
</evidence>
<keyword evidence="1" id="KW-0812">Transmembrane</keyword>